<sequence length="22" mass="2505">MHISIISIVIVLVSLLVHEILY</sequence>
<feature type="transmembrane region" description="Helical" evidence="1">
    <location>
        <begin position="5"/>
        <end position="21"/>
    </location>
</feature>
<keyword evidence="1" id="KW-0472">Membrane</keyword>
<evidence type="ECO:0000256" key="1">
    <source>
        <dbReference type="SAM" id="Phobius"/>
    </source>
</evidence>
<keyword evidence="1" id="KW-1133">Transmembrane helix</keyword>
<organism evidence="2">
    <name type="scientific">Arundo donax</name>
    <name type="common">Giant reed</name>
    <name type="synonym">Donax arundinaceus</name>
    <dbReference type="NCBI Taxonomy" id="35708"/>
    <lineage>
        <taxon>Eukaryota</taxon>
        <taxon>Viridiplantae</taxon>
        <taxon>Streptophyta</taxon>
        <taxon>Embryophyta</taxon>
        <taxon>Tracheophyta</taxon>
        <taxon>Spermatophyta</taxon>
        <taxon>Magnoliopsida</taxon>
        <taxon>Liliopsida</taxon>
        <taxon>Poales</taxon>
        <taxon>Poaceae</taxon>
        <taxon>PACMAD clade</taxon>
        <taxon>Arundinoideae</taxon>
        <taxon>Arundineae</taxon>
        <taxon>Arundo</taxon>
    </lineage>
</organism>
<reference evidence="2" key="1">
    <citation type="submission" date="2014-09" db="EMBL/GenBank/DDBJ databases">
        <authorList>
            <person name="Magalhaes I.L.F."/>
            <person name="Oliveira U."/>
            <person name="Santos F.R."/>
            <person name="Vidigal T.H.D.A."/>
            <person name="Brescovit A.D."/>
            <person name="Santos A.J."/>
        </authorList>
    </citation>
    <scope>NUCLEOTIDE SEQUENCE</scope>
    <source>
        <tissue evidence="2">Shoot tissue taken approximately 20 cm above the soil surface</tissue>
    </source>
</reference>
<keyword evidence="1" id="KW-0812">Transmembrane</keyword>
<accession>A0A0A8ZQI1</accession>
<dbReference type="EMBL" id="GBRH01256251">
    <property type="protein sequence ID" value="JAD41644.1"/>
    <property type="molecule type" value="Transcribed_RNA"/>
</dbReference>
<reference evidence="2" key="2">
    <citation type="journal article" date="2015" name="Data Brief">
        <title>Shoot transcriptome of the giant reed, Arundo donax.</title>
        <authorList>
            <person name="Barrero R.A."/>
            <person name="Guerrero F.D."/>
            <person name="Moolhuijzen P."/>
            <person name="Goolsby J.A."/>
            <person name="Tidwell J."/>
            <person name="Bellgard S.E."/>
            <person name="Bellgard M.I."/>
        </authorList>
    </citation>
    <scope>NUCLEOTIDE SEQUENCE</scope>
    <source>
        <tissue evidence="2">Shoot tissue taken approximately 20 cm above the soil surface</tissue>
    </source>
</reference>
<evidence type="ECO:0000313" key="2">
    <source>
        <dbReference type="EMBL" id="JAD41644.1"/>
    </source>
</evidence>
<proteinExistence type="predicted"/>
<protein>
    <submittedName>
        <fullName evidence="2">Uncharacterized protein</fullName>
    </submittedName>
</protein>
<name>A0A0A8ZQI1_ARUDO</name>
<dbReference type="AlphaFoldDB" id="A0A0A8ZQI1"/>